<dbReference type="RefSeq" id="XP_062774843.1">
    <property type="nucleotide sequence ID" value="XM_062918792.1"/>
</dbReference>
<feature type="region of interest" description="Disordered" evidence="1">
    <location>
        <begin position="59"/>
        <end position="110"/>
    </location>
</feature>
<dbReference type="GeneID" id="87939136"/>
<dbReference type="AlphaFoldDB" id="A0AAX4I3M7"/>
<feature type="compositionally biased region" description="Low complexity" evidence="1">
    <location>
        <begin position="68"/>
        <end position="82"/>
    </location>
</feature>
<evidence type="ECO:0000313" key="2">
    <source>
        <dbReference type="EMBL" id="WQF77619.1"/>
    </source>
</evidence>
<accession>A0AAX4I3M7</accession>
<reference evidence="3" key="1">
    <citation type="journal article" date="2023" name="bioRxiv">
        <title>Complete genome of the Medicago anthracnose fungus, Colletotrichum destructivum, reveals a mini-chromosome-like region within a core chromosome.</title>
        <authorList>
            <person name="Lapalu N."/>
            <person name="Simon A."/>
            <person name="Lu A."/>
            <person name="Plaumann P.-L."/>
            <person name="Amselem J."/>
            <person name="Pigne S."/>
            <person name="Auger A."/>
            <person name="Koch C."/>
            <person name="Dallery J.-F."/>
            <person name="O'Connell R.J."/>
        </authorList>
    </citation>
    <scope>NUCLEOTIDE SEQUENCE [LARGE SCALE GENOMIC DNA]</scope>
    <source>
        <strain evidence="3">CBS 520.97</strain>
    </source>
</reference>
<evidence type="ECO:0000313" key="3">
    <source>
        <dbReference type="Proteomes" id="UP001322277"/>
    </source>
</evidence>
<dbReference type="KEGG" id="cdet:87939136"/>
<dbReference type="EMBL" id="CP137306">
    <property type="protein sequence ID" value="WQF77619.1"/>
    <property type="molecule type" value="Genomic_DNA"/>
</dbReference>
<organism evidence="2 3">
    <name type="scientific">Colletotrichum destructivum</name>
    <dbReference type="NCBI Taxonomy" id="34406"/>
    <lineage>
        <taxon>Eukaryota</taxon>
        <taxon>Fungi</taxon>
        <taxon>Dikarya</taxon>
        <taxon>Ascomycota</taxon>
        <taxon>Pezizomycotina</taxon>
        <taxon>Sordariomycetes</taxon>
        <taxon>Hypocreomycetidae</taxon>
        <taxon>Glomerellales</taxon>
        <taxon>Glomerellaceae</taxon>
        <taxon>Colletotrichum</taxon>
        <taxon>Colletotrichum destructivum species complex</taxon>
    </lineage>
</organism>
<evidence type="ECO:0000256" key="1">
    <source>
        <dbReference type="SAM" id="MobiDB-lite"/>
    </source>
</evidence>
<sequence length="117" mass="12961">MVTLGRGPPSRKQTLTQLEPAWSDNPCTEWKDRAVGGIFAWFNKTYGIEECPNAANIRRIDAPEESGQRSQQSIPPSSRVSPAHAVGPAVLSANGPMHHHHHHHPSVIDPTLRMRFV</sequence>
<name>A0AAX4I3M7_9PEZI</name>
<gene>
    <name evidence="2" type="ORF">CDEST_02633</name>
</gene>
<protein>
    <submittedName>
        <fullName evidence="2">Uncharacterized protein</fullName>
    </submittedName>
</protein>
<proteinExistence type="predicted"/>
<dbReference type="Proteomes" id="UP001322277">
    <property type="component" value="Chromosome 2"/>
</dbReference>
<feature type="region of interest" description="Disordered" evidence="1">
    <location>
        <begin position="1"/>
        <end position="25"/>
    </location>
</feature>
<keyword evidence="3" id="KW-1185">Reference proteome</keyword>